<organism evidence="1 2">
    <name type="scientific">Amycolatopsis plumensis</name>
    <dbReference type="NCBI Taxonomy" id="236508"/>
    <lineage>
        <taxon>Bacteria</taxon>
        <taxon>Bacillati</taxon>
        <taxon>Actinomycetota</taxon>
        <taxon>Actinomycetes</taxon>
        <taxon>Pseudonocardiales</taxon>
        <taxon>Pseudonocardiaceae</taxon>
        <taxon>Amycolatopsis</taxon>
    </lineage>
</organism>
<keyword evidence="2" id="KW-1185">Reference proteome</keyword>
<evidence type="ECO:0000313" key="1">
    <source>
        <dbReference type="EMBL" id="MFB9686145.1"/>
    </source>
</evidence>
<dbReference type="RefSeq" id="WP_378194868.1">
    <property type="nucleotide sequence ID" value="NZ_JBHMBK010000012.1"/>
</dbReference>
<evidence type="ECO:0000313" key="2">
    <source>
        <dbReference type="Proteomes" id="UP001589535"/>
    </source>
</evidence>
<proteinExistence type="predicted"/>
<dbReference type="EMBL" id="JBHMBK010000012">
    <property type="protein sequence ID" value="MFB9686145.1"/>
    <property type="molecule type" value="Genomic_DNA"/>
</dbReference>
<accession>A0ABV5U646</accession>
<dbReference type="Proteomes" id="UP001589535">
    <property type="component" value="Unassembled WGS sequence"/>
</dbReference>
<name>A0ABV5U646_9PSEU</name>
<protein>
    <submittedName>
        <fullName evidence="1">Uncharacterized protein</fullName>
    </submittedName>
</protein>
<sequence>MSSDYAGIPAGCDITLARPGEEAGLQLLADGDFALVLTDDRNDTVITVEGTRGELLDFVRRTLQVVEEEGDLTSRPPAD</sequence>
<gene>
    <name evidence="1" type="ORF">ACFFTO_18265</name>
</gene>
<comment type="caution">
    <text evidence="1">The sequence shown here is derived from an EMBL/GenBank/DDBJ whole genome shotgun (WGS) entry which is preliminary data.</text>
</comment>
<reference evidence="1 2" key="1">
    <citation type="submission" date="2024-09" db="EMBL/GenBank/DDBJ databases">
        <authorList>
            <person name="Sun Q."/>
            <person name="Mori K."/>
        </authorList>
    </citation>
    <scope>NUCLEOTIDE SEQUENCE [LARGE SCALE GENOMIC DNA]</scope>
    <source>
        <strain evidence="1 2">JCM 13852</strain>
    </source>
</reference>